<evidence type="ECO:0000256" key="1">
    <source>
        <dbReference type="ARBA" id="ARBA00022741"/>
    </source>
</evidence>
<dbReference type="FunFam" id="3.40.50.300:FF:001447">
    <property type="entry name" value="Ras-related protein Rab-1B"/>
    <property type="match status" value="1"/>
</dbReference>
<dbReference type="InterPro" id="IPR027417">
    <property type="entry name" value="P-loop_NTPase"/>
</dbReference>
<reference evidence="2" key="1">
    <citation type="submission" date="2009-08" db="EMBL/GenBank/DDBJ databases">
        <title>Annotation of Salpingoeca rosetta.</title>
        <authorList>
            <consortium name="The Broad Institute Genome Sequencing Platform"/>
            <person name="Russ C."/>
            <person name="Cuomo C."/>
            <person name="Burger G."/>
            <person name="Gray M.W."/>
            <person name="Holland P.W.H."/>
            <person name="King N."/>
            <person name="Lang F.B.F."/>
            <person name="Roger A.J."/>
            <person name="Ruiz-Trillo I."/>
            <person name="Young S.K."/>
            <person name="Zeng Q."/>
            <person name="Gargeya S."/>
            <person name="Alvarado L."/>
            <person name="Berlin A."/>
            <person name="Chapman S.B."/>
            <person name="Chen Z."/>
            <person name="Freedman E."/>
            <person name="Gellesch M."/>
            <person name="Goldberg J."/>
            <person name="Griggs A."/>
            <person name="Gujja S."/>
            <person name="Heilman E."/>
            <person name="Heiman D."/>
            <person name="Howarth C."/>
            <person name="Mehta T."/>
            <person name="Neiman D."/>
            <person name="Pearson M."/>
            <person name="Roberts A."/>
            <person name="Saif S."/>
            <person name="Shea T."/>
            <person name="Shenoy N."/>
            <person name="Sisk P."/>
            <person name="Stolte C."/>
            <person name="Sykes S."/>
            <person name="White J."/>
            <person name="Yandava C."/>
            <person name="Haas B."/>
            <person name="Nusbaum C."/>
            <person name="Birren B."/>
        </authorList>
    </citation>
    <scope>NUCLEOTIDE SEQUENCE [LARGE SCALE GENOMIC DNA]</scope>
    <source>
        <strain evidence="2">ATCC 50818</strain>
    </source>
</reference>
<dbReference type="InParanoid" id="F2UA36"/>
<dbReference type="CDD" id="cd00154">
    <property type="entry name" value="Rab"/>
    <property type="match status" value="1"/>
</dbReference>
<dbReference type="Gene3D" id="3.40.50.300">
    <property type="entry name" value="P-loop containing nucleotide triphosphate hydrolases"/>
    <property type="match status" value="1"/>
</dbReference>
<dbReference type="SMART" id="SM00175">
    <property type="entry name" value="RAB"/>
    <property type="match status" value="1"/>
</dbReference>
<dbReference type="SUPFAM" id="SSF52540">
    <property type="entry name" value="P-loop containing nucleoside triphosphate hydrolases"/>
    <property type="match status" value="1"/>
</dbReference>
<proteinExistence type="predicted"/>
<dbReference type="InterPro" id="IPR005225">
    <property type="entry name" value="Small_GTP-bd"/>
</dbReference>
<dbReference type="RefSeq" id="XP_004993892.1">
    <property type="nucleotide sequence ID" value="XM_004993835.1"/>
</dbReference>
<dbReference type="SMART" id="SM00174">
    <property type="entry name" value="RHO"/>
    <property type="match status" value="1"/>
</dbReference>
<accession>F2UA36</accession>
<name>F2UA36_SALR5</name>
<dbReference type="NCBIfam" id="TIGR00231">
    <property type="entry name" value="small_GTP"/>
    <property type="match status" value="1"/>
</dbReference>
<dbReference type="PANTHER" id="PTHR47978">
    <property type="match status" value="1"/>
</dbReference>
<dbReference type="OMA" id="FYCRGAH"/>
<dbReference type="PROSITE" id="PS51421">
    <property type="entry name" value="RAS"/>
    <property type="match status" value="1"/>
</dbReference>
<dbReference type="OrthoDB" id="25896at2759"/>
<dbReference type="GO" id="GO:0005525">
    <property type="term" value="F:GTP binding"/>
    <property type="evidence" value="ECO:0007669"/>
    <property type="project" value="InterPro"/>
</dbReference>
<dbReference type="AlphaFoldDB" id="F2UA36"/>
<dbReference type="eggNOG" id="KOG0078">
    <property type="taxonomic scope" value="Eukaryota"/>
</dbReference>
<dbReference type="GO" id="GO:0003924">
    <property type="term" value="F:GTPase activity"/>
    <property type="evidence" value="ECO:0007669"/>
    <property type="project" value="InterPro"/>
</dbReference>
<dbReference type="Proteomes" id="UP000007799">
    <property type="component" value="Unassembled WGS sequence"/>
</dbReference>
<organism evidence="3">
    <name type="scientific">Salpingoeca rosetta (strain ATCC 50818 / BSB-021)</name>
    <dbReference type="NCBI Taxonomy" id="946362"/>
    <lineage>
        <taxon>Eukaryota</taxon>
        <taxon>Choanoflagellata</taxon>
        <taxon>Craspedida</taxon>
        <taxon>Salpingoecidae</taxon>
        <taxon>Salpingoeca</taxon>
    </lineage>
</organism>
<keyword evidence="1" id="KW-0547">Nucleotide-binding</keyword>
<gene>
    <name evidence="2" type="ORF">PTSG_05320</name>
</gene>
<dbReference type="GeneID" id="16074471"/>
<dbReference type="KEGG" id="sre:PTSG_05320"/>
<evidence type="ECO:0000313" key="2">
    <source>
        <dbReference type="EMBL" id="EGD73611.1"/>
    </source>
</evidence>
<dbReference type="InterPro" id="IPR001806">
    <property type="entry name" value="Small_GTPase"/>
</dbReference>
<dbReference type="SMART" id="SM00173">
    <property type="entry name" value="RAS"/>
    <property type="match status" value="1"/>
</dbReference>
<dbReference type="PROSITE" id="PS51419">
    <property type="entry name" value="RAB"/>
    <property type="match status" value="1"/>
</dbReference>
<evidence type="ECO:0000313" key="3">
    <source>
        <dbReference type="Proteomes" id="UP000007799"/>
    </source>
</evidence>
<sequence length="163" mass="17977">MSKADFKVIVIGPPDAGKTALMERFVNNTFTASGQNTSTLGVSFVLKRWNGLHLAIWDTAGQEKFASLNSFYARDAAAAIIAFDITDRIHFDEIDKWFSYLDSSSEGVIKIVVGCKYDLIEQNVAERAVTEAEGHALASKYGAIKYLETSAKTGRNVVDVFNW</sequence>
<dbReference type="PRINTS" id="PR00449">
    <property type="entry name" value="RASTRNSFRMNG"/>
</dbReference>
<dbReference type="Pfam" id="PF00071">
    <property type="entry name" value="Ras"/>
    <property type="match status" value="1"/>
</dbReference>
<protein>
    <submittedName>
        <fullName evidence="2">Uncharacterized protein</fullName>
    </submittedName>
</protein>
<dbReference type="EMBL" id="GL832966">
    <property type="protein sequence ID" value="EGD73611.1"/>
    <property type="molecule type" value="Genomic_DNA"/>
</dbReference>
<keyword evidence="3" id="KW-1185">Reference proteome</keyword>
<dbReference type="STRING" id="946362.F2UA36"/>